<dbReference type="FunFam" id="3.40.50.300:FF:002853">
    <property type="entry name" value="Protein-tyrosine sulfotransferase"/>
    <property type="match status" value="1"/>
</dbReference>
<dbReference type="EMBL" id="JAPWDV010000001">
    <property type="protein sequence ID" value="KAJ6221780.1"/>
    <property type="molecule type" value="Genomic_DNA"/>
</dbReference>
<dbReference type="PANTHER" id="PTHR12788">
    <property type="entry name" value="PROTEIN-TYROSINE SULFOTRANSFERASE 2"/>
    <property type="match status" value="1"/>
</dbReference>
<dbReference type="Pfam" id="PF13469">
    <property type="entry name" value="Sulfotransfer_3"/>
    <property type="match status" value="1"/>
</dbReference>
<dbReference type="EC" id="2.8.2.20" evidence="7"/>
<dbReference type="Gene3D" id="3.40.50.300">
    <property type="entry name" value="P-loop containing nucleotide triphosphate hydrolases"/>
    <property type="match status" value="1"/>
</dbReference>
<evidence type="ECO:0000256" key="4">
    <source>
        <dbReference type="ARBA" id="ARBA00023157"/>
    </source>
</evidence>
<dbReference type="SUPFAM" id="SSF52540">
    <property type="entry name" value="P-loop containing nucleoside triphosphate hydrolases"/>
    <property type="match status" value="1"/>
</dbReference>
<comment type="function">
    <text evidence="1 7">Catalyzes the O-sulfation of tyrosine residues within acidic motifs of polypeptides, using 3'-phosphoadenylyl sulfate (PAPS) as cosubstrate.</text>
</comment>
<organism evidence="9 10">
    <name type="scientific">Blomia tropicalis</name>
    <name type="common">Mite</name>
    <dbReference type="NCBI Taxonomy" id="40697"/>
    <lineage>
        <taxon>Eukaryota</taxon>
        <taxon>Metazoa</taxon>
        <taxon>Ecdysozoa</taxon>
        <taxon>Arthropoda</taxon>
        <taxon>Chelicerata</taxon>
        <taxon>Arachnida</taxon>
        <taxon>Acari</taxon>
        <taxon>Acariformes</taxon>
        <taxon>Sarcoptiformes</taxon>
        <taxon>Astigmata</taxon>
        <taxon>Glycyphagoidea</taxon>
        <taxon>Echimyopodidae</taxon>
        <taxon>Blomia</taxon>
    </lineage>
</organism>
<evidence type="ECO:0000256" key="8">
    <source>
        <dbReference type="SAM" id="Phobius"/>
    </source>
</evidence>
<gene>
    <name evidence="9" type="ORF">RDWZM_000325</name>
</gene>
<dbReference type="OMA" id="WTHHISG"/>
<dbReference type="GO" id="GO:0005794">
    <property type="term" value="C:Golgi apparatus"/>
    <property type="evidence" value="ECO:0007669"/>
    <property type="project" value="UniProtKB-ARBA"/>
</dbReference>
<dbReference type="OrthoDB" id="545675at2759"/>
<keyword evidence="5" id="KW-0325">Glycoprotein</keyword>
<dbReference type="PANTHER" id="PTHR12788:SF10">
    <property type="entry name" value="PROTEIN-TYROSINE SULFOTRANSFERASE"/>
    <property type="match status" value="1"/>
</dbReference>
<evidence type="ECO:0000256" key="3">
    <source>
        <dbReference type="ARBA" id="ARBA00022679"/>
    </source>
</evidence>
<evidence type="ECO:0000313" key="10">
    <source>
        <dbReference type="Proteomes" id="UP001142055"/>
    </source>
</evidence>
<keyword evidence="10" id="KW-1185">Reference proteome</keyword>
<keyword evidence="3 7" id="KW-0808">Transferase</keyword>
<evidence type="ECO:0000256" key="1">
    <source>
        <dbReference type="ARBA" id="ARBA00003886"/>
    </source>
</evidence>
<evidence type="ECO:0000256" key="5">
    <source>
        <dbReference type="ARBA" id="ARBA00023180"/>
    </source>
</evidence>
<dbReference type="InterPro" id="IPR026634">
    <property type="entry name" value="TPST-like"/>
</dbReference>
<feature type="transmembrane region" description="Helical" evidence="8">
    <location>
        <begin position="12"/>
        <end position="35"/>
    </location>
</feature>
<name>A0A9Q0MDG3_BLOTA</name>
<sequence>MVVIRSFSHNRQFYLLSKSCILFIILLIFFGLITFDDIQQKNSNQNDHNPEIFDSQGAAKRALATPLLFIGGSPRSGTTLLRVLLDSHPSIRCGAETHVLQNLMILYWRLSLPYEKIRLKLAGIDQNLLYSAMRNFMLEIIQNHQKKFVDMKTKDILYCNKDPLLMNNAIVIQKLFPKAKFIHIVRDGRAVVNSLIKRQVIISNFNLSDYGDCLKRWNRMVSSMNYQCSRISKSCLTIHYEQLILNPKYWMSVVLKFIGVPWNDSILKHDQLIKSGRIQLSLLERSTEQVIKPINLDALTSWVKSFPFEMRSKIDSIAPMLKHFGYDPHSYPPDYGRVDEFVLRNMEEMKQQSMIWAKREKKVIDGRKDIRKKLNEINQNIHVLNDRFEEEHKSVNEDLIEYG</sequence>
<evidence type="ECO:0000256" key="2">
    <source>
        <dbReference type="ARBA" id="ARBA00009988"/>
    </source>
</evidence>
<comment type="catalytic activity">
    <reaction evidence="6 7">
        <text>L-tyrosyl-[protein] + 3'-phosphoadenylyl sulfate = O-sulfo-L-tyrosine-[protein] + adenosine 3',5'-bisphosphate + H(+)</text>
        <dbReference type="Rhea" id="RHEA:16801"/>
        <dbReference type="Rhea" id="RHEA-COMP:10136"/>
        <dbReference type="Rhea" id="RHEA-COMP:11688"/>
        <dbReference type="ChEBI" id="CHEBI:15378"/>
        <dbReference type="ChEBI" id="CHEBI:46858"/>
        <dbReference type="ChEBI" id="CHEBI:58339"/>
        <dbReference type="ChEBI" id="CHEBI:58343"/>
        <dbReference type="ChEBI" id="CHEBI:65286"/>
        <dbReference type="EC" id="2.8.2.20"/>
    </reaction>
</comment>
<evidence type="ECO:0000256" key="7">
    <source>
        <dbReference type="RuleBase" id="RU365018"/>
    </source>
</evidence>
<keyword evidence="8" id="KW-0472">Membrane</keyword>
<dbReference type="Proteomes" id="UP001142055">
    <property type="component" value="Chromosome 1"/>
</dbReference>
<keyword evidence="4" id="KW-1015">Disulfide bond</keyword>
<evidence type="ECO:0000256" key="6">
    <source>
        <dbReference type="ARBA" id="ARBA00048460"/>
    </source>
</evidence>
<dbReference type="AlphaFoldDB" id="A0A9Q0MDG3"/>
<accession>A0A9Q0MDG3</accession>
<dbReference type="GO" id="GO:0008476">
    <property type="term" value="F:protein-tyrosine sulfotransferase activity"/>
    <property type="evidence" value="ECO:0007669"/>
    <property type="project" value="UniProtKB-EC"/>
</dbReference>
<proteinExistence type="inferred from homology"/>
<evidence type="ECO:0000313" key="9">
    <source>
        <dbReference type="EMBL" id="KAJ6221780.1"/>
    </source>
</evidence>
<keyword evidence="8" id="KW-0812">Transmembrane</keyword>
<comment type="similarity">
    <text evidence="2 7">Belongs to the protein sulfotransferase family.</text>
</comment>
<protein>
    <recommendedName>
        <fullName evidence="7">Protein-tyrosine sulfotransferase</fullName>
        <ecNumber evidence="7">2.8.2.20</ecNumber>
    </recommendedName>
</protein>
<comment type="caution">
    <text evidence="9">The sequence shown here is derived from an EMBL/GenBank/DDBJ whole genome shotgun (WGS) entry which is preliminary data.</text>
</comment>
<keyword evidence="8" id="KW-1133">Transmembrane helix</keyword>
<reference evidence="9" key="1">
    <citation type="submission" date="2022-12" db="EMBL/GenBank/DDBJ databases">
        <title>Genome assemblies of Blomia tropicalis.</title>
        <authorList>
            <person name="Cui Y."/>
        </authorList>
    </citation>
    <scope>NUCLEOTIDE SEQUENCE</scope>
    <source>
        <tissue evidence="9">Adult mites</tissue>
    </source>
</reference>
<dbReference type="InterPro" id="IPR027417">
    <property type="entry name" value="P-loop_NTPase"/>
</dbReference>